<dbReference type="Gene3D" id="3.30.40.10">
    <property type="entry name" value="Zinc/RING finger domain, C3HC4 (zinc finger)"/>
    <property type="match status" value="1"/>
</dbReference>
<gene>
    <name evidence="11" type="ORF">PAC_17503</name>
</gene>
<dbReference type="EMBL" id="FJOG01000045">
    <property type="protein sequence ID" value="CZR67604.1"/>
    <property type="molecule type" value="Genomic_DNA"/>
</dbReference>
<evidence type="ECO:0000256" key="2">
    <source>
        <dbReference type="ARBA" id="ARBA00012251"/>
    </source>
</evidence>
<evidence type="ECO:0000256" key="7">
    <source>
        <dbReference type="ARBA" id="ARBA00022786"/>
    </source>
</evidence>
<dbReference type="InterPro" id="IPR002867">
    <property type="entry name" value="IBR_dom"/>
</dbReference>
<dbReference type="PROSITE" id="PS51873">
    <property type="entry name" value="TRIAD"/>
    <property type="match status" value="1"/>
</dbReference>
<reference evidence="11 12" key="1">
    <citation type="submission" date="2016-03" db="EMBL/GenBank/DDBJ databases">
        <authorList>
            <person name="Ploux O."/>
        </authorList>
    </citation>
    <scope>NUCLEOTIDE SEQUENCE [LARGE SCALE GENOMIC DNA]</scope>
    <source>
        <strain evidence="11 12">UAMH 11012</strain>
    </source>
</reference>
<dbReference type="Proteomes" id="UP000184330">
    <property type="component" value="Unassembled WGS sequence"/>
</dbReference>
<keyword evidence="9" id="KW-0812">Transmembrane</keyword>
<dbReference type="InterPro" id="IPR031127">
    <property type="entry name" value="E3_UB_ligase_RBR"/>
</dbReference>
<dbReference type="InterPro" id="IPR013083">
    <property type="entry name" value="Znf_RING/FYVE/PHD"/>
</dbReference>
<feature type="domain" description="RING-type" evidence="10">
    <location>
        <begin position="172"/>
        <end position="386"/>
    </location>
</feature>
<accession>A0A1L7XRD6</accession>
<evidence type="ECO:0000256" key="3">
    <source>
        <dbReference type="ARBA" id="ARBA00022679"/>
    </source>
</evidence>
<protein>
    <recommendedName>
        <fullName evidence="2">RBR-type E3 ubiquitin transferase</fullName>
        <ecNumber evidence="2">2.3.2.31</ecNumber>
    </recommendedName>
</protein>
<evidence type="ECO:0000256" key="6">
    <source>
        <dbReference type="ARBA" id="ARBA00022771"/>
    </source>
</evidence>
<dbReference type="OrthoDB" id="1431934at2759"/>
<dbReference type="EC" id="2.3.2.31" evidence="2"/>
<feature type="transmembrane region" description="Helical" evidence="9">
    <location>
        <begin position="38"/>
        <end position="65"/>
    </location>
</feature>
<keyword evidence="6" id="KW-0863">Zinc-finger</keyword>
<evidence type="ECO:0000256" key="8">
    <source>
        <dbReference type="ARBA" id="ARBA00022833"/>
    </source>
</evidence>
<keyword evidence="7" id="KW-0833">Ubl conjugation pathway</keyword>
<sequence length="386" mass="43601">MTAAWHGFIHSWHTLGIILKWMCITVVGIPFAAITCVVIGLCAILFAALCIAAFIFAIMVVIYILEAIWMLCTRPPTWVREWRMARAERELMRLPIVDTRAPVEQRVVQSVPRGYFVSTQPSTPLLPPPRAHQPLQAMIQVTPPLEAHMIGQAISVDVAAPAPIDSLESLPRIIECQICMEEKLEEHFPSRCPTDRCTHEATDCCRTCLAQNITSGFESNVWNDIRCPIDNIRLEHKDVAEFAAPEIFSRYDDLATRRALETQLPNFRWCLGPSCTFGQEHPDLHATNQPQATCSSCGFVSCAFHGVPWHAGQSCEQYAEQVVTHPTEEDRKTEKIIRRLAKRCPGCKRYINKNGGCQHMTCLCGKQFCWTCLHNYPGHTWGCTKR</sequence>
<proteinExistence type="predicted"/>
<evidence type="ECO:0000313" key="12">
    <source>
        <dbReference type="Proteomes" id="UP000184330"/>
    </source>
</evidence>
<dbReference type="STRING" id="576137.A0A1L7XRD6"/>
<evidence type="ECO:0000256" key="9">
    <source>
        <dbReference type="SAM" id="Phobius"/>
    </source>
</evidence>
<dbReference type="GO" id="GO:0016567">
    <property type="term" value="P:protein ubiquitination"/>
    <property type="evidence" value="ECO:0007669"/>
    <property type="project" value="InterPro"/>
</dbReference>
<comment type="catalytic activity">
    <reaction evidence="1">
        <text>[E2 ubiquitin-conjugating enzyme]-S-ubiquitinyl-L-cysteine + [acceptor protein]-L-lysine = [E2 ubiquitin-conjugating enzyme]-L-cysteine + [acceptor protein]-N(6)-ubiquitinyl-L-lysine.</text>
        <dbReference type="EC" id="2.3.2.31"/>
    </reaction>
</comment>
<dbReference type="PANTHER" id="PTHR11685">
    <property type="entry name" value="RBR FAMILY RING FINGER AND IBR DOMAIN-CONTAINING"/>
    <property type="match status" value="1"/>
</dbReference>
<dbReference type="CDD" id="cd20335">
    <property type="entry name" value="BRcat_RBR"/>
    <property type="match status" value="1"/>
</dbReference>
<keyword evidence="5" id="KW-0677">Repeat</keyword>
<evidence type="ECO:0000313" key="11">
    <source>
        <dbReference type="EMBL" id="CZR67604.1"/>
    </source>
</evidence>
<dbReference type="SUPFAM" id="SSF57850">
    <property type="entry name" value="RING/U-box"/>
    <property type="match status" value="3"/>
</dbReference>
<feature type="transmembrane region" description="Helical" evidence="9">
    <location>
        <begin position="12"/>
        <end position="32"/>
    </location>
</feature>
<keyword evidence="4" id="KW-0479">Metal-binding</keyword>
<keyword evidence="3" id="KW-0808">Transferase</keyword>
<dbReference type="Pfam" id="PF01485">
    <property type="entry name" value="IBR"/>
    <property type="match status" value="2"/>
</dbReference>
<keyword evidence="12" id="KW-1185">Reference proteome</keyword>
<keyword evidence="9" id="KW-1133">Transmembrane helix</keyword>
<evidence type="ECO:0000256" key="1">
    <source>
        <dbReference type="ARBA" id="ARBA00001798"/>
    </source>
</evidence>
<dbReference type="SMART" id="SM00647">
    <property type="entry name" value="IBR"/>
    <property type="match status" value="2"/>
</dbReference>
<organism evidence="11 12">
    <name type="scientific">Phialocephala subalpina</name>
    <dbReference type="NCBI Taxonomy" id="576137"/>
    <lineage>
        <taxon>Eukaryota</taxon>
        <taxon>Fungi</taxon>
        <taxon>Dikarya</taxon>
        <taxon>Ascomycota</taxon>
        <taxon>Pezizomycotina</taxon>
        <taxon>Leotiomycetes</taxon>
        <taxon>Helotiales</taxon>
        <taxon>Mollisiaceae</taxon>
        <taxon>Phialocephala</taxon>
        <taxon>Phialocephala fortinii species complex</taxon>
    </lineage>
</organism>
<evidence type="ECO:0000259" key="10">
    <source>
        <dbReference type="PROSITE" id="PS51873"/>
    </source>
</evidence>
<dbReference type="InterPro" id="IPR044066">
    <property type="entry name" value="TRIAD_supradom"/>
</dbReference>
<keyword evidence="9" id="KW-0472">Membrane</keyword>
<dbReference type="Gene3D" id="1.20.120.1750">
    <property type="match status" value="1"/>
</dbReference>
<evidence type="ECO:0000256" key="5">
    <source>
        <dbReference type="ARBA" id="ARBA00022737"/>
    </source>
</evidence>
<name>A0A1L7XRD6_9HELO</name>
<keyword evidence="8" id="KW-0862">Zinc</keyword>
<dbReference type="GO" id="GO:0008270">
    <property type="term" value="F:zinc ion binding"/>
    <property type="evidence" value="ECO:0007669"/>
    <property type="project" value="UniProtKB-KW"/>
</dbReference>
<dbReference type="AlphaFoldDB" id="A0A1L7XRD6"/>
<dbReference type="GO" id="GO:0061630">
    <property type="term" value="F:ubiquitin protein ligase activity"/>
    <property type="evidence" value="ECO:0007669"/>
    <property type="project" value="UniProtKB-EC"/>
</dbReference>
<evidence type="ECO:0000256" key="4">
    <source>
        <dbReference type="ARBA" id="ARBA00022723"/>
    </source>
</evidence>